<dbReference type="Gene3D" id="3.10.10.10">
    <property type="entry name" value="HIV Type 1 Reverse Transcriptase, subunit A, domain 1"/>
    <property type="match status" value="1"/>
</dbReference>
<evidence type="ECO:0000259" key="6">
    <source>
        <dbReference type="PROSITE" id="PS51898"/>
    </source>
</evidence>
<name>E3MUK0_CAERE</name>
<dbReference type="CDD" id="cd03714">
    <property type="entry name" value="RT_DIRS1"/>
    <property type="match status" value="1"/>
</dbReference>
<feature type="domain" description="Reverse transcriptase" evidence="5">
    <location>
        <begin position="169"/>
        <end position="354"/>
    </location>
</feature>
<evidence type="ECO:0000313" key="8">
    <source>
        <dbReference type="Proteomes" id="UP000008281"/>
    </source>
</evidence>
<evidence type="ECO:0000259" key="5">
    <source>
        <dbReference type="PROSITE" id="PS50878"/>
    </source>
</evidence>
<dbReference type="GO" id="GO:0004523">
    <property type="term" value="F:RNA-DNA hybrid ribonuclease activity"/>
    <property type="evidence" value="ECO:0007669"/>
    <property type="project" value="InterPro"/>
</dbReference>
<evidence type="ECO:0000259" key="4">
    <source>
        <dbReference type="PROSITE" id="PS50158"/>
    </source>
</evidence>
<dbReference type="InterPro" id="IPR011010">
    <property type="entry name" value="DNA_brk_join_enz"/>
</dbReference>
<dbReference type="PANTHER" id="PTHR33050">
    <property type="entry name" value="REVERSE TRANSCRIPTASE DOMAIN-CONTAINING PROTEIN"/>
    <property type="match status" value="1"/>
</dbReference>
<protein>
    <recommendedName>
        <fullName evidence="9">CCHC-type domain-containing protein</fullName>
    </recommendedName>
</protein>
<keyword evidence="2" id="KW-0479">Metal-binding</keyword>
<gene>
    <name evidence="7" type="ORF">CRE_21296</name>
</gene>
<dbReference type="eggNOG" id="KOG0017">
    <property type="taxonomic scope" value="Eukaryota"/>
</dbReference>
<dbReference type="OMA" id="ENGPMEM"/>
<evidence type="ECO:0000313" key="7">
    <source>
        <dbReference type="EMBL" id="EFP09858.1"/>
    </source>
</evidence>
<dbReference type="GO" id="GO:0019899">
    <property type="term" value="F:enzyme binding"/>
    <property type="evidence" value="ECO:0007669"/>
    <property type="project" value="UniProtKB-ARBA"/>
</dbReference>
<dbReference type="InParanoid" id="E3MUK0"/>
<reference evidence="7" key="1">
    <citation type="submission" date="2007-07" db="EMBL/GenBank/DDBJ databases">
        <title>PCAP assembly of the Caenorhabditis remanei genome.</title>
        <authorList>
            <consortium name="The Caenorhabditis remanei Sequencing Consortium"/>
            <person name="Wilson R.K."/>
        </authorList>
    </citation>
    <scope>NUCLEOTIDE SEQUENCE [LARGE SCALE GENOMIC DNA]</scope>
    <source>
        <strain evidence="7">PB4641</strain>
    </source>
</reference>
<proteinExistence type="predicted"/>
<feature type="compositionally biased region" description="Basic and acidic residues" evidence="3">
    <location>
        <begin position="1003"/>
        <end position="1013"/>
    </location>
</feature>
<dbReference type="InterPro" id="IPR043502">
    <property type="entry name" value="DNA/RNA_pol_sf"/>
</dbReference>
<dbReference type="InterPro" id="IPR002104">
    <property type="entry name" value="Integrase_catalytic"/>
</dbReference>
<keyword evidence="8" id="KW-1185">Reference proteome</keyword>
<dbReference type="PROSITE" id="PS51898">
    <property type="entry name" value="TYR_RECOMBINASE"/>
    <property type="match status" value="1"/>
</dbReference>
<evidence type="ECO:0000256" key="3">
    <source>
        <dbReference type="SAM" id="MobiDB-lite"/>
    </source>
</evidence>
<dbReference type="SUPFAM" id="SSF56672">
    <property type="entry name" value="DNA/RNA polymerases"/>
    <property type="match status" value="1"/>
</dbReference>
<dbReference type="PROSITE" id="PS50158">
    <property type="entry name" value="ZF_CCHC"/>
    <property type="match status" value="1"/>
</dbReference>
<dbReference type="InterPro" id="IPR044730">
    <property type="entry name" value="RNase_H-like_dom_plant"/>
</dbReference>
<dbReference type="Pfam" id="PF13456">
    <property type="entry name" value="RVT_3"/>
    <property type="match status" value="1"/>
</dbReference>
<dbReference type="Pfam" id="PF00589">
    <property type="entry name" value="Phage_integrase"/>
    <property type="match status" value="1"/>
</dbReference>
<dbReference type="PANTHER" id="PTHR33050:SF7">
    <property type="entry name" value="RIBONUCLEASE H"/>
    <property type="match status" value="1"/>
</dbReference>
<dbReference type="CDD" id="cd06222">
    <property type="entry name" value="RNase_H_like"/>
    <property type="match status" value="1"/>
</dbReference>
<dbReference type="STRING" id="31234.E3MUK0"/>
<dbReference type="GO" id="GO:0005737">
    <property type="term" value="C:cytoplasm"/>
    <property type="evidence" value="ECO:0007669"/>
    <property type="project" value="UniProtKB-ARBA"/>
</dbReference>
<dbReference type="InterPro" id="IPR013762">
    <property type="entry name" value="Integrase-like_cat_sf"/>
</dbReference>
<evidence type="ECO:0000256" key="1">
    <source>
        <dbReference type="ARBA" id="ARBA00023172"/>
    </source>
</evidence>
<feature type="domain" description="CCHC-type" evidence="4">
    <location>
        <begin position="98"/>
        <end position="113"/>
    </location>
</feature>
<keyword evidence="2" id="KW-0863">Zinc-finger</keyword>
<feature type="domain" description="Tyr recombinase" evidence="6">
    <location>
        <begin position="827"/>
        <end position="1012"/>
    </location>
</feature>
<dbReference type="InterPro" id="IPR001878">
    <property type="entry name" value="Znf_CCHC"/>
</dbReference>
<dbReference type="SUPFAM" id="SSF57756">
    <property type="entry name" value="Retrovirus zinc finger-like domains"/>
    <property type="match status" value="1"/>
</dbReference>
<dbReference type="PROSITE" id="PS50878">
    <property type="entry name" value="RT_POL"/>
    <property type="match status" value="1"/>
</dbReference>
<dbReference type="Pfam" id="PF00078">
    <property type="entry name" value="RVT_1"/>
    <property type="match status" value="1"/>
</dbReference>
<sequence length="1034" mass="117266">MLDKANTLANLTSAGSGTIGDPAQLIMLASLLPGDSAPHKRRRMEDPSRIGQQWFRATGAFRGEGSARYAGSNNRSNGYGYQKTGYSQAAPRFGKAVCYQCHQPGHYASQCQQRAWREIVKDEWIMSVVEKGYVIQLGPDPIFPEPEGLRKSAKRHIDFITSEVAKLVESGAVTVTESPKVISPLHVVEQGEKKRLILDLSEFNKNLSPPKFTLETWKHAAPELRRMSFAATFDFKSGYHHVKIEENSSDFLAFSLTDPPTAPFYKYRALPFGLSTAPWLFTKIFRPIVGKWRREGIKVWLYIDDGLVVAETKEELTRAVSIVKRDLERLGVALADEKCNWEPSSVFTWLGFVGDMRRKTVTLSEKRYKAVLHRLEVIKGRLAPTVLDRERFLGSLSSMLFVAGNEAQARSRHMQSAVATARREDWPETRQIEKTKGELAEIRFWSENIRRLSSTTLEENFRPVWRVYTDASADGMGALLKNLEGEVVCRISEVGADTFKSESSAMRELKAMRMLARRIAGWIRGAVVCYLDSQAAVAILKKGSMNSEWQEIAEQVWDALQTVGNVRFLWIPRELNKEADFASRDFDFDDWGVDQKVFLWAQTRWGKFKCDWFADEANAKTQLFYSRDPCKCSQGANVFDHIDVAKELGFAWWVPPSNLVPQLIAECRKTSMRGVLAMPLWENHVSFQAILDSRGNWIRQLVDLRVYPAKDRIIVPGTGSMYCGRMSTPVCETKFLVEDQNSTPSTANTYKAANEKRQKWLKEKSLSNDVESFILYLADQASEKSSSALAISSAAFELENGPMEMDFKTFATDLIAARRREEVRARSSPPLLQASDVAKIIETNLVLGDPKTERDTLLALLSYAALLRASEVAELKWSDVTKETKMLKITIRSAKNDQLALGRDTFVDCQPGSTLELLLLRWRINNRSEYVFPNMHNWSKLSASAVSSIAKRLIQRSGLQGTHHDFRRAAANILLQNGLRREEIQNRGRWRSDQGMARYLRDSPEAQGFRKEEVQEEEVQDPHEEHSYAFKLAV</sequence>
<feature type="region of interest" description="Disordered" evidence="3">
    <location>
        <begin position="1003"/>
        <end position="1026"/>
    </location>
</feature>
<dbReference type="HOGENOM" id="CLU_302116_0_0_1"/>
<dbReference type="SUPFAM" id="SSF56349">
    <property type="entry name" value="DNA breaking-rejoining enzymes"/>
    <property type="match status" value="1"/>
</dbReference>
<dbReference type="AlphaFoldDB" id="E3MUK0"/>
<keyword evidence="1" id="KW-0233">DNA recombination</keyword>
<evidence type="ECO:0000256" key="2">
    <source>
        <dbReference type="PROSITE-ProRule" id="PRU00047"/>
    </source>
</evidence>
<dbReference type="Proteomes" id="UP000008281">
    <property type="component" value="Unassembled WGS sequence"/>
</dbReference>
<organism evidence="8">
    <name type="scientific">Caenorhabditis remanei</name>
    <name type="common">Caenorhabditis vulgaris</name>
    <dbReference type="NCBI Taxonomy" id="31234"/>
    <lineage>
        <taxon>Eukaryota</taxon>
        <taxon>Metazoa</taxon>
        <taxon>Ecdysozoa</taxon>
        <taxon>Nematoda</taxon>
        <taxon>Chromadorea</taxon>
        <taxon>Rhabditida</taxon>
        <taxon>Rhabditina</taxon>
        <taxon>Rhabditomorpha</taxon>
        <taxon>Rhabditoidea</taxon>
        <taxon>Rhabditidae</taxon>
        <taxon>Peloderinae</taxon>
        <taxon>Caenorhabditis</taxon>
    </lineage>
</organism>
<dbReference type="InterPro" id="IPR002156">
    <property type="entry name" value="RNaseH_domain"/>
</dbReference>
<dbReference type="InterPro" id="IPR052055">
    <property type="entry name" value="Hepadnavirus_pol/RT"/>
</dbReference>
<dbReference type="InterPro" id="IPR043128">
    <property type="entry name" value="Rev_trsase/Diguanyl_cyclase"/>
</dbReference>
<dbReference type="Gene3D" id="3.30.420.10">
    <property type="entry name" value="Ribonuclease H-like superfamily/Ribonuclease H"/>
    <property type="match status" value="1"/>
</dbReference>
<dbReference type="GO" id="GO:0003677">
    <property type="term" value="F:DNA binding"/>
    <property type="evidence" value="ECO:0007669"/>
    <property type="project" value="InterPro"/>
</dbReference>
<dbReference type="GO" id="GO:0008270">
    <property type="term" value="F:zinc ion binding"/>
    <property type="evidence" value="ECO:0007669"/>
    <property type="project" value="UniProtKB-KW"/>
</dbReference>
<dbReference type="GO" id="GO:0015074">
    <property type="term" value="P:DNA integration"/>
    <property type="evidence" value="ECO:0007669"/>
    <property type="project" value="InterPro"/>
</dbReference>
<dbReference type="Gene3D" id="1.10.443.10">
    <property type="entry name" value="Intergrase catalytic core"/>
    <property type="match status" value="1"/>
</dbReference>
<dbReference type="SMART" id="SM00343">
    <property type="entry name" value="ZnF_C2HC"/>
    <property type="match status" value="1"/>
</dbReference>
<dbReference type="Gene3D" id="4.10.60.10">
    <property type="entry name" value="Zinc finger, CCHC-type"/>
    <property type="match status" value="1"/>
</dbReference>
<dbReference type="OrthoDB" id="10068174at2759"/>
<dbReference type="InterPro" id="IPR036875">
    <property type="entry name" value="Znf_CCHC_sf"/>
</dbReference>
<evidence type="ECO:0008006" key="9">
    <source>
        <dbReference type="Google" id="ProtNLM"/>
    </source>
</evidence>
<dbReference type="GO" id="GO:0006310">
    <property type="term" value="P:DNA recombination"/>
    <property type="evidence" value="ECO:0007669"/>
    <property type="project" value="UniProtKB-KW"/>
</dbReference>
<dbReference type="InterPro" id="IPR036397">
    <property type="entry name" value="RNaseH_sf"/>
</dbReference>
<dbReference type="Gene3D" id="3.30.70.270">
    <property type="match status" value="1"/>
</dbReference>
<keyword evidence="2" id="KW-0862">Zinc</keyword>
<accession>E3MUK0</accession>
<dbReference type="InterPro" id="IPR000477">
    <property type="entry name" value="RT_dom"/>
</dbReference>
<dbReference type="EMBL" id="DS268480">
    <property type="protein sequence ID" value="EFP09858.1"/>
    <property type="molecule type" value="Genomic_DNA"/>
</dbReference>